<reference evidence="1 2" key="1">
    <citation type="submission" date="2018-10" db="EMBL/GenBank/DDBJ databases">
        <title>A high-quality apple genome assembly.</title>
        <authorList>
            <person name="Hu J."/>
        </authorList>
    </citation>
    <scope>NUCLEOTIDE SEQUENCE [LARGE SCALE GENOMIC DNA]</scope>
    <source>
        <strain evidence="2">cv. HFTH1</strain>
        <tissue evidence="1">Young leaf</tissue>
    </source>
</reference>
<gene>
    <name evidence="1" type="ORF">DVH24_018926</name>
</gene>
<dbReference type="AlphaFoldDB" id="A0A498HQZ6"/>
<name>A0A498HQZ6_MALDO</name>
<accession>A0A498HQZ6</accession>
<dbReference type="EMBL" id="RDQH01000342">
    <property type="protein sequence ID" value="RXH71571.1"/>
    <property type="molecule type" value="Genomic_DNA"/>
</dbReference>
<comment type="caution">
    <text evidence="1">The sequence shown here is derived from an EMBL/GenBank/DDBJ whole genome shotgun (WGS) entry which is preliminary data.</text>
</comment>
<evidence type="ECO:0000313" key="2">
    <source>
        <dbReference type="Proteomes" id="UP000290289"/>
    </source>
</evidence>
<protein>
    <submittedName>
        <fullName evidence="1">Uncharacterized protein</fullName>
    </submittedName>
</protein>
<keyword evidence="2" id="KW-1185">Reference proteome</keyword>
<organism evidence="1 2">
    <name type="scientific">Malus domestica</name>
    <name type="common">Apple</name>
    <name type="synonym">Pyrus malus</name>
    <dbReference type="NCBI Taxonomy" id="3750"/>
    <lineage>
        <taxon>Eukaryota</taxon>
        <taxon>Viridiplantae</taxon>
        <taxon>Streptophyta</taxon>
        <taxon>Embryophyta</taxon>
        <taxon>Tracheophyta</taxon>
        <taxon>Spermatophyta</taxon>
        <taxon>Magnoliopsida</taxon>
        <taxon>eudicotyledons</taxon>
        <taxon>Gunneridae</taxon>
        <taxon>Pentapetalae</taxon>
        <taxon>rosids</taxon>
        <taxon>fabids</taxon>
        <taxon>Rosales</taxon>
        <taxon>Rosaceae</taxon>
        <taxon>Amygdaloideae</taxon>
        <taxon>Maleae</taxon>
        <taxon>Malus</taxon>
    </lineage>
</organism>
<sequence>MLHGVRYMPEKIRDKETFSIFLQDFPEEKSTSNLACKSDDVFPKPTREIHDVFVTKISKEKKVKQKQIRKGL</sequence>
<dbReference type="Proteomes" id="UP000290289">
    <property type="component" value="Chromosome 16"/>
</dbReference>
<evidence type="ECO:0000313" key="1">
    <source>
        <dbReference type="EMBL" id="RXH71571.1"/>
    </source>
</evidence>
<proteinExistence type="predicted"/>